<dbReference type="InterPro" id="IPR043183">
    <property type="entry name" value="DNJB2/6-like"/>
</dbReference>
<proteinExistence type="predicted"/>
<evidence type="ECO:0000313" key="3">
    <source>
        <dbReference type="Proteomes" id="UP000887565"/>
    </source>
</evidence>
<dbReference type="AlphaFoldDB" id="A0A915LBC0"/>
<feature type="compositionally biased region" description="Polar residues" evidence="2">
    <location>
        <begin position="59"/>
        <end position="74"/>
    </location>
</feature>
<keyword evidence="3" id="KW-1185">Reference proteome</keyword>
<reference evidence="4" key="1">
    <citation type="submission" date="2022-11" db="UniProtKB">
        <authorList>
            <consortium name="WormBaseParasite"/>
        </authorList>
    </citation>
    <scope>IDENTIFICATION</scope>
</reference>
<dbReference type="GO" id="GO:0051082">
    <property type="term" value="F:unfolded protein binding"/>
    <property type="evidence" value="ECO:0007669"/>
    <property type="project" value="InterPro"/>
</dbReference>
<organism evidence="3 4">
    <name type="scientific">Romanomermis culicivorax</name>
    <name type="common">Nematode worm</name>
    <dbReference type="NCBI Taxonomy" id="13658"/>
    <lineage>
        <taxon>Eukaryota</taxon>
        <taxon>Metazoa</taxon>
        <taxon>Ecdysozoa</taxon>
        <taxon>Nematoda</taxon>
        <taxon>Enoplea</taxon>
        <taxon>Dorylaimia</taxon>
        <taxon>Mermithida</taxon>
        <taxon>Mermithoidea</taxon>
        <taxon>Mermithidae</taxon>
        <taxon>Romanomermis</taxon>
    </lineage>
</organism>
<accession>A0A915LBC0</accession>
<dbReference type="WBParaSite" id="nRc.2.0.1.t47653-RA">
    <property type="protein sequence ID" value="nRc.2.0.1.t47653-RA"/>
    <property type="gene ID" value="nRc.2.0.1.g47653"/>
</dbReference>
<dbReference type="GO" id="GO:0030544">
    <property type="term" value="F:Hsp70 protein binding"/>
    <property type="evidence" value="ECO:0007669"/>
    <property type="project" value="InterPro"/>
</dbReference>
<sequence>MHGFPFPMMAPPPPLSGGGFPSLFHPPPPPTSASSYVNRLSPGVGMHRTATEPAAMSSRIPSTATTKKTPGYFSTTSFTSNGVGKTAAVRKTSTSTKFVDGKQHTTRRTVEDGSEIIELLEDGKLISRTVNGTAVEAK</sequence>
<name>A0A915LBC0_ROMCU</name>
<protein>
    <submittedName>
        <fullName evidence="4">Uncharacterized protein</fullName>
    </submittedName>
</protein>
<feature type="region of interest" description="Disordered" evidence="2">
    <location>
        <begin position="19"/>
        <end position="74"/>
    </location>
</feature>
<evidence type="ECO:0000256" key="1">
    <source>
        <dbReference type="ARBA" id="ARBA00023186"/>
    </source>
</evidence>
<dbReference type="PANTHER" id="PTHR45168:SF3">
    <property type="entry name" value="DNAJ HEAT SHOCK PROTEIN FAMILY (HSP40) MEMBER B2"/>
    <property type="match status" value="1"/>
</dbReference>
<keyword evidence="1" id="KW-0143">Chaperone</keyword>
<evidence type="ECO:0000313" key="4">
    <source>
        <dbReference type="WBParaSite" id="nRc.2.0.1.t47653-RA"/>
    </source>
</evidence>
<dbReference type="Proteomes" id="UP000887565">
    <property type="component" value="Unplaced"/>
</dbReference>
<evidence type="ECO:0000256" key="2">
    <source>
        <dbReference type="SAM" id="MobiDB-lite"/>
    </source>
</evidence>
<dbReference type="PANTHER" id="PTHR45168">
    <property type="entry name" value="DNAJ HOMOLOG SUBFAMILY B MEMBER 2"/>
    <property type="match status" value="1"/>
</dbReference>